<name>A0ABU1ULX6_9ACTN</name>
<sequence length="211" mass="23782">MRHNDFHATTDVAVVRQIIADNPWATIVSNNEGEFVASHYPFLLDDTTDELVLVTHVGRPDDKLHDFADRDVLIVFQGQHGYVSPSWYEPGSVKAPTWNFSAVHCHGTPEILDADANLAVLTKLVAHFEQHVDDPMWLDQQWAPPIARGTVGLRIPIDRFTCKVKMSQDKDPVTVQNVIDRLREPGPYNQPYLADDMERARTEGIGYPTKG</sequence>
<reference evidence="1 2" key="1">
    <citation type="submission" date="2023-07" db="EMBL/GenBank/DDBJ databases">
        <title>Sorghum-associated microbial communities from plants grown in Nebraska, USA.</title>
        <authorList>
            <person name="Schachtman D."/>
        </authorList>
    </citation>
    <scope>NUCLEOTIDE SEQUENCE [LARGE SCALE GENOMIC DNA]</scope>
    <source>
        <strain evidence="1 2">BE248</strain>
    </source>
</reference>
<gene>
    <name evidence="1" type="ORF">J2X11_000997</name>
</gene>
<dbReference type="InterPro" id="IPR012349">
    <property type="entry name" value="Split_barrel_FMN-bd"/>
</dbReference>
<dbReference type="Pfam" id="PF04299">
    <property type="entry name" value="FMN_bind_2"/>
    <property type="match status" value="1"/>
</dbReference>
<accession>A0ABU1ULX6</accession>
<dbReference type="EMBL" id="JAVDWH010000001">
    <property type="protein sequence ID" value="MDR7086158.1"/>
    <property type="molecule type" value="Genomic_DNA"/>
</dbReference>
<dbReference type="PANTHER" id="PTHR35802:SF1">
    <property type="entry name" value="PROTEASE SYNTHASE AND SPORULATION PROTEIN PAI 2"/>
    <property type="match status" value="1"/>
</dbReference>
<organism evidence="1 2">
    <name type="scientific">Aeromicrobium panaciterrae</name>
    <dbReference type="NCBI Taxonomy" id="363861"/>
    <lineage>
        <taxon>Bacteria</taxon>
        <taxon>Bacillati</taxon>
        <taxon>Actinomycetota</taxon>
        <taxon>Actinomycetes</taxon>
        <taxon>Propionibacteriales</taxon>
        <taxon>Nocardioidaceae</taxon>
        <taxon>Aeromicrobium</taxon>
    </lineage>
</organism>
<proteinExistence type="predicted"/>
<protein>
    <submittedName>
        <fullName evidence="1">Transcriptional regulator</fullName>
    </submittedName>
</protein>
<comment type="caution">
    <text evidence="1">The sequence shown here is derived from an EMBL/GenBank/DDBJ whole genome shotgun (WGS) entry which is preliminary data.</text>
</comment>
<keyword evidence="2" id="KW-1185">Reference proteome</keyword>
<dbReference type="Proteomes" id="UP001257739">
    <property type="component" value="Unassembled WGS sequence"/>
</dbReference>
<dbReference type="PIRSF" id="PIRSF010372">
    <property type="entry name" value="PaiB"/>
    <property type="match status" value="1"/>
</dbReference>
<evidence type="ECO:0000313" key="2">
    <source>
        <dbReference type="Proteomes" id="UP001257739"/>
    </source>
</evidence>
<dbReference type="RefSeq" id="WP_309967460.1">
    <property type="nucleotide sequence ID" value="NZ_JAVDWH010000001.1"/>
</dbReference>
<dbReference type="InterPro" id="IPR007396">
    <property type="entry name" value="TR_PAI2-type"/>
</dbReference>
<dbReference type="Gene3D" id="2.30.110.10">
    <property type="entry name" value="Electron Transport, Fmn-binding Protein, Chain A"/>
    <property type="match status" value="1"/>
</dbReference>
<evidence type="ECO:0000313" key="1">
    <source>
        <dbReference type="EMBL" id="MDR7086158.1"/>
    </source>
</evidence>
<dbReference type="PANTHER" id="PTHR35802">
    <property type="entry name" value="PROTEASE SYNTHASE AND SPORULATION PROTEIN PAI 2"/>
    <property type="match status" value="1"/>
</dbReference>
<dbReference type="SUPFAM" id="SSF50475">
    <property type="entry name" value="FMN-binding split barrel"/>
    <property type="match status" value="1"/>
</dbReference>